<keyword evidence="2" id="KW-1185">Reference proteome</keyword>
<accession>A0A4Q4RWW7</accession>
<dbReference type="OrthoDB" id="2322999at2759"/>
<organism evidence="1 2">
    <name type="scientific">Alternaria arborescens</name>
    <dbReference type="NCBI Taxonomy" id="156630"/>
    <lineage>
        <taxon>Eukaryota</taxon>
        <taxon>Fungi</taxon>
        <taxon>Dikarya</taxon>
        <taxon>Ascomycota</taxon>
        <taxon>Pezizomycotina</taxon>
        <taxon>Dothideomycetes</taxon>
        <taxon>Pleosporomycetidae</taxon>
        <taxon>Pleosporales</taxon>
        <taxon>Pleosporineae</taxon>
        <taxon>Pleosporaceae</taxon>
        <taxon>Alternaria</taxon>
        <taxon>Alternaria sect. Alternaria</taxon>
    </lineage>
</organism>
<reference evidence="2" key="1">
    <citation type="journal article" date="2019" name="bioRxiv">
        <title>Genomics, evolutionary history and diagnostics of the Alternaria alternata species group including apple and Asian pear pathotypes.</title>
        <authorList>
            <person name="Armitage A.D."/>
            <person name="Cockerton H.M."/>
            <person name="Sreenivasaprasad S."/>
            <person name="Woodhall J.W."/>
            <person name="Lane C.R."/>
            <person name="Harrison R.J."/>
            <person name="Clarkson J.P."/>
        </authorList>
    </citation>
    <scope>NUCLEOTIDE SEQUENCE [LARGE SCALE GENOMIC DNA]</scope>
    <source>
        <strain evidence="2">RGR 97.0016</strain>
    </source>
</reference>
<dbReference type="AlphaFoldDB" id="A0A4Q4RWW7"/>
<evidence type="ECO:0000313" key="2">
    <source>
        <dbReference type="Proteomes" id="UP000293823"/>
    </source>
</evidence>
<comment type="caution">
    <text evidence="1">The sequence shown here is derived from an EMBL/GenBank/DDBJ whole genome shotgun (WGS) entry which is preliminary data.</text>
</comment>
<dbReference type="EMBL" id="PEJP01000023">
    <property type="protein sequence ID" value="RYO61843.1"/>
    <property type="molecule type" value="Genomic_DNA"/>
</dbReference>
<protein>
    <submittedName>
        <fullName evidence="1">Uncharacterized protein</fullName>
    </submittedName>
</protein>
<sequence>MEFEPYTANHFNSAPDIHDAYKTYETENLEYFVCTTIRDMFVAHGVHNLFGLTLIHNHFQLEEAEKLVHVDNIAQPWNDNTARKELLADVVPTQWRFTESGIAPFEFSWTGSDRSISDFDLHKHQGFLQELQAFLKLQSLLGIFGVQYLDASVPALNAKDVPVEMTRERVNITLPFVLNEGDEQANFEVLWRFDPMIKLAKCCVGKCLDKQSGHPKSHTHKTC</sequence>
<proteinExistence type="predicted"/>
<gene>
    <name evidence="1" type="ORF">AA0113_g6369</name>
</gene>
<evidence type="ECO:0000313" key="1">
    <source>
        <dbReference type="EMBL" id="RYO61843.1"/>
    </source>
</evidence>
<name>A0A4Q4RWW7_9PLEO</name>
<dbReference type="Proteomes" id="UP000293823">
    <property type="component" value="Unassembled WGS sequence"/>
</dbReference>